<evidence type="ECO:0000256" key="1">
    <source>
        <dbReference type="SAM" id="Phobius"/>
    </source>
</evidence>
<accession>A0ABS5NJ22</accession>
<gene>
    <name evidence="2" type="ORF">KFZ73_22530</name>
</gene>
<dbReference type="Proteomes" id="UP000676853">
    <property type="component" value="Unassembled WGS sequence"/>
</dbReference>
<keyword evidence="1" id="KW-0472">Membrane</keyword>
<comment type="caution">
    <text evidence="2">The sequence shown here is derived from an EMBL/GenBank/DDBJ whole genome shotgun (WGS) entry which is preliminary data.</text>
</comment>
<organism evidence="2 3">
    <name type="scientific">Tsukamurella paurometabola</name>
    <name type="common">Corynebacterium paurometabolum</name>
    <dbReference type="NCBI Taxonomy" id="2061"/>
    <lineage>
        <taxon>Bacteria</taxon>
        <taxon>Bacillati</taxon>
        <taxon>Actinomycetota</taxon>
        <taxon>Actinomycetes</taxon>
        <taxon>Mycobacteriales</taxon>
        <taxon>Tsukamurellaceae</taxon>
        <taxon>Tsukamurella</taxon>
    </lineage>
</organism>
<proteinExistence type="predicted"/>
<dbReference type="RefSeq" id="WP_212555151.1">
    <property type="nucleotide sequence ID" value="NZ_JAGXOE010000098.1"/>
</dbReference>
<evidence type="ECO:0000313" key="3">
    <source>
        <dbReference type="Proteomes" id="UP000676853"/>
    </source>
</evidence>
<dbReference type="InterPro" id="IPR036259">
    <property type="entry name" value="MFS_trans_sf"/>
</dbReference>
<feature type="transmembrane region" description="Helical" evidence="1">
    <location>
        <begin position="27"/>
        <end position="45"/>
    </location>
</feature>
<evidence type="ECO:0000313" key="2">
    <source>
        <dbReference type="EMBL" id="MBS4104005.1"/>
    </source>
</evidence>
<evidence type="ECO:0008006" key="4">
    <source>
        <dbReference type="Google" id="ProtNLM"/>
    </source>
</evidence>
<dbReference type="Gene3D" id="1.20.1250.20">
    <property type="entry name" value="MFS general substrate transporter like domains"/>
    <property type="match status" value="1"/>
</dbReference>
<feature type="transmembrane region" description="Helical" evidence="1">
    <location>
        <begin position="57"/>
        <end position="83"/>
    </location>
</feature>
<feature type="transmembrane region" description="Helical" evidence="1">
    <location>
        <begin position="89"/>
        <end position="109"/>
    </location>
</feature>
<sequence length="128" mass="13528">MLVLVLFAAQPIGLALPTPLPLLIVCQFVRGFAVEFYFIYWLSALQTQIPDRSLGKVLAIDQLSAFALLPVGYLLVPVAVAALGQSGTLLVAGAVVIVSTLTALCVRGVPQFATVTRNNAHDPDRSPG</sequence>
<dbReference type="SUPFAM" id="SSF103473">
    <property type="entry name" value="MFS general substrate transporter"/>
    <property type="match status" value="1"/>
</dbReference>
<name>A0ABS5NJ22_TSUPA</name>
<keyword evidence="3" id="KW-1185">Reference proteome</keyword>
<keyword evidence="1" id="KW-1133">Transmembrane helix</keyword>
<dbReference type="EMBL" id="JAGXOE010000098">
    <property type="protein sequence ID" value="MBS4104005.1"/>
    <property type="molecule type" value="Genomic_DNA"/>
</dbReference>
<reference evidence="2 3" key="1">
    <citation type="submission" date="2021-04" db="EMBL/GenBank/DDBJ databases">
        <title>Whole genome sequence analysis of a thiophenic sulfur metabolizing bacteria.</title>
        <authorList>
            <person name="Akhtar N."/>
            <person name="Akram J."/>
            <person name="Aslam A."/>
        </authorList>
    </citation>
    <scope>NUCLEOTIDE SEQUENCE [LARGE SCALE GENOMIC DNA]</scope>
    <source>
        <strain evidence="2 3">3OW</strain>
    </source>
</reference>
<protein>
    <recommendedName>
        <fullName evidence="4">Major facilitator superfamily MFS_1</fullName>
    </recommendedName>
</protein>
<keyword evidence="1" id="KW-0812">Transmembrane</keyword>